<reference evidence="2" key="1">
    <citation type="journal article" date="2010" name="Science">
        <title>Signatures of adaptation to obligate biotrophy in the Hyaloperonospora arabidopsidis genome.</title>
        <authorList>
            <person name="Baxter L."/>
            <person name="Tripathy S."/>
            <person name="Ishaque N."/>
            <person name="Boot N."/>
            <person name="Cabral A."/>
            <person name="Kemen E."/>
            <person name="Thines M."/>
            <person name="Ah-Fong A."/>
            <person name="Anderson R."/>
            <person name="Badejoko W."/>
            <person name="Bittner-Eddy P."/>
            <person name="Boore J.L."/>
            <person name="Chibucos M.C."/>
            <person name="Coates M."/>
            <person name="Dehal P."/>
            <person name="Delehaunty K."/>
            <person name="Dong S."/>
            <person name="Downton P."/>
            <person name="Dumas B."/>
            <person name="Fabro G."/>
            <person name="Fronick C."/>
            <person name="Fuerstenberg S.I."/>
            <person name="Fulton L."/>
            <person name="Gaulin E."/>
            <person name="Govers F."/>
            <person name="Hughes L."/>
            <person name="Humphray S."/>
            <person name="Jiang R.H."/>
            <person name="Judelson H."/>
            <person name="Kamoun S."/>
            <person name="Kyung K."/>
            <person name="Meijer H."/>
            <person name="Minx P."/>
            <person name="Morris P."/>
            <person name="Nelson J."/>
            <person name="Phuntumart V."/>
            <person name="Qutob D."/>
            <person name="Rehmany A."/>
            <person name="Rougon-Cardoso A."/>
            <person name="Ryden P."/>
            <person name="Torto-Alalibo T."/>
            <person name="Studholme D."/>
            <person name="Wang Y."/>
            <person name="Win J."/>
            <person name="Wood J."/>
            <person name="Clifton S.W."/>
            <person name="Rogers J."/>
            <person name="Van den Ackerveken G."/>
            <person name="Jones J.D."/>
            <person name="McDowell J.M."/>
            <person name="Beynon J."/>
            <person name="Tyler B.M."/>
        </authorList>
    </citation>
    <scope>NUCLEOTIDE SEQUENCE [LARGE SCALE GENOMIC DNA]</scope>
    <source>
        <strain evidence="2">Emoy2</strain>
    </source>
</reference>
<dbReference type="EMBL" id="JH598051">
    <property type="status" value="NOT_ANNOTATED_CDS"/>
    <property type="molecule type" value="Genomic_DNA"/>
</dbReference>
<protein>
    <submittedName>
        <fullName evidence="1">Uncharacterized protein</fullName>
    </submittedName>
</protein>
<dbReference type="Proteomes" id="UP000011713">
    <property type="component" value="Unassembled WGS sequence"/>
</dbReference>
<evidence type="ECO:0000313" key="2">
    <source>
        <dbReference type="Proteomes" id="UP000011713"/>
    </source>
</evidence>
<dbReference type="HOGENOM" id="CLU_2390707_0_0_1"/>
<reference evidence="1" key="2">
    <citation type="submission" date="2015-06" db="UniProtKB">
        <authorList>
            <consortium name="EnsemblProtists"/>
        </authorList>
    </citation>
    <scope>IDENTIFICATION</scope>
    <source>
        <strain evidence="1">Emoy2</strain>
    </source>
</reference>
<name>M4BYW5_HYAAE</name>
<organism evidence="1 2">
    <name type="scientific">Hyaloperonospora arabidopsidis (strain Emoy2)</name>
    <name type="common">Downy mildew agent</name>
    <name type="synonym">Peronospora arabidopsidis</name>
    <dbReference type="NCBI Taxonomy" id="559515"/>
    <lineage>
        <taxon>Eukaryota</taxon>
        <taxon>Sar</taxon>
        <taxon>Stramenopiles</taxon>
        <taxon>Oomycota</taxon>
        <taxon>Peronosporomycetes</taxon>
        <taxon>Peronosporales</taxon>
        <taxon>Peronosporaceae</taxon>
        <taxon>Hyaloperonospora</taxon>
    </lineage>
</organism>
<dbReference type="AlphaFoldDB" id="M4BYW5"/>
<proteinExistence type="predicted"/>
<sequence length="94" mass="10330">MDKRVSADSAAAIPCDSQQRRWHHQVSRFEAGKALPSVPLCHTRLLAPDFHLQGTFGARSRVICASLPTSRRQSGDGGNRFEIAIERDALNSSN</sequence>
<evidence type="ECO:0000313" key="1">
    <source>
        <dbReference type="EnsemblProtists" id="HpaP811763"/>
    </source>
</evidence>
<dbReference type="VEuPathDB" id="FungiDB:HpaG811763"/>
<accession>M4BYW5</accession>
<keyword evidence="2" id="KW-1185">Reference proteome</keyword>
<dbReference type="EnsemblProtists" id="HpaT811763">
    <property type="protein sequence ID" value="HpaP811763"/>
    <property type="gene ID" value="HpaG811763"/>
</dbReference>
<dbReference type="InParanoid" id="M4BYW5"/>